<dbReference type="EMBL" id="WHWC01000012">
    <property type="protein sequence ID" value="KAG8372157.1"/>
    <property type="molecule type" value="Genomic_DNA"/>
</dbReference>
<feature type="signal peptide" evidence="11">
    <location>
        <begin position="1"/>
        <end position="23"/>
    </location>
</feature>
<reference evidence="13" key="1">
    <citation type="submission" date="2019-10" db="EMBL/GenBank/DDBJ databases">
        <authorList>
            <person name="Zhang R."/>
            <person name="Pan Y."/>
            <person name="Wang J."/>
            <person name="Ma R."/>
            <person name="Yu S."/>
        </authorList>
    </citation>
    <scope>NUCLEOTIDE SEQUENCE</scope>
    <source>
        <strain evidence="13">LA-IB0</strain>
        <tissue evidence="13">Leaf</tissue>
    </source>
</reference>
<evidence type="ECO:0000256" key="5">
    <source>
        <dbReference type="ARBA" id="ARBA00022729"/>
    </source>
</evidence>
<keyword evidence="6" id="KW-0677">Repeat</keyword>
<dbReference type="InterPro" id="IPR032675">
    <property type="entry name" value="LRR_dom_sf"/>
</dbReference>
<sequence length="553" mass="60811">MSLGTIHHFGIAIFIMFSSLIKGKFVSGDIDRDKEVLLNLKSYVQHQDPNYDKHHFNEWNSEDKSPCKWPGISCNSRGDHVTAIDLSNKNIMGNSFNNFSSLPELRYLYLSNNVIEGNKFSGKIPPEIGPLLTLESLLLGDNNFSRDIPKSLVGMSNLSLLDLSSNGFGGDVQEIFGRLHQTNMEIFQVSKFLISLSMSGSIPPTFGKLSSILWLMLANNSLTGEIPAESGNCGSLLWLNFANNQLSGTISPQLFNIGSNPMPQFLLNRMGNNAPVLGRCSTLKRWIPAEDFPFASFTLFSDDKCGQNWDILFNGCDFFSMCTFSSSPVRPVFVYIQLSGNKLSGEIPSVLRKLENLAMLYLDDNGFNGELPPEIGFLPLIALNISKNKFSGEIPREIGTLEFLRNLGLSYNNFSGDFPRSITYLPELSRFNISYNPFISGRIPSYGQLATFDGSSFLGNPFLELENGTRTTTSVSVPSCVHCVLSTLLLAAAGVGLSKWAAVEAQRNMFEGAQRNNVEGGRAGEMKLGLALEGSMGGLVVEETMWAAEEAHN</sequence>
<evidence type="ECO:0000256" key="7">
    <source>
        <dbReference type="ARBA" id="ARBA00022989"/>
    </source>
</evidence>
<proteinExistence type="predicted"/>
<name>A0AAV6WV65_9LAMI</name>
<keyword evidence="4" id="KW-0812">Transmembrane</keyword>
<dbReference type="GO" id="GO:0005886">
    <property type="term" value="C:plasma membrane"/>
    <property type="evidence" value="ECO:0007669"/>
    <property type="project" value="UniProtKB-SubCell"/>
</dbReference>
<keyword evidence="5 11" id="KW-0732">Signal</keyword>
<organism evidence="13 14">
    <name type="scientific">Buddleja alternifolia</name>
    <dbReference type="NCBI Taxonomy" id="168488"/>
    <lineage>
        <taxon>Eukaryota</taxon>
        <taxon>Viridiplantae</taxon>
        <taxon>Streptophyta</taxon>
        <taxon>Embryophyta</taxon>
        <taxon>Tracheophyta</taxon>
        <taxon>Spermatophyta</taxon>
        <taxon>Magnoliopsida</taxon>
        <taxon>eudicotyledons</taxon>
        <taxon>Gunneridae</taxon>
        <taxon>Pentapetalae</taxon>
        <taxon>asterids</taxon>
        <taxon>lamiids</taxon>
        <taxon>Lamiales</taxon>
        <taxon>Scrophulariaceae</taxon>
        <taxon>Buddlejeae</taxon>
        <taxon>Buddleja</taxon>
    </lineage>
</organism>
<evidence type="ECO:0000256" key="3">
    <source>
        <dbReference type="ARBA" id="ARBA00022614"/>
    </source>
</evidence>
<evidence type="ECO:0000256" key="6">
    <source>
        <dbReference type="ARBA" id="ARBA00022737"/>
    </source>
</evidence>
<evidence type="ECO:0000256" key="2">
    <source>
        <dbReference type="ARBA" id="ARBA00004479"/>
    </source>
</evidence>
<evidence type="ECO:0000313" key="14">
    <source>
        <dbReference type="Proteomes" id="UP000826271"/>
    </source>
</evidence>
<dbReference type="PANTHER" id="PTHR27000">
    <property type="entry name" value="LEUCINE-RICH REPEAT RECEPTOR-LIKE PROTEIN KINASE FAMILY PROTEIN-RELATED"/>
    <property type="match status" value="1"/>
</dbReference>
<feature type="domain" description="Leucine-rich repeat-containing N-terminal plant-type" evidence="12">
    <location>
        <begin position="31"/>
        <end position="75"/>
    </location>
</feature>
<dbReference type="Proteomes" id="UP000826271">
    <property type="component" value="Unassembled WGS sequence"/>
</dbReference>
<dbReference type="Pfam" id="PF08263">
    <property type="entry name" value="LRRNT_2"/>
    <property type="match status" value="1"/>
</dbReference>
<dbReference type="Gene3D" id="3.80.10.10">
    <property type="entry name" value="Ribonuclease Inhibitor"/>
    <property type="match status" value="3"/>
</dbReference>
<evidence type="ECO:0000256" key="1">
    <source>
        <dbReference type="ARBA" id="ARBA00004162"/>
    </source>
</evidence>
<keyword evidence="9" id="KW-0675">Receptor</keyword>
<keyword evidence="14" id="KW-1185">Reference proteome</keyword>
<gene>
    <name evidence="13" type="ORF">BUALT_Bualt12G0037300</name>
</gene>
<evidence type="ECO:0000256" key="4">
    <source>
        <dbReference type="ARBA" id="ARBA00022692"/>
    </source>
</evidence>
<evidence type="ECO:0000256" key="8">
    <source>
        <dbReference type="ARBA" id="ARBA00023136"/>
    </source>
</evidence>
<accession>A0AAV6WV65</accession>
<keyword evidence="3" id="KW-0433">Leucine-rich repeat</keyword>
<dbReference type="AlphaFoldDB" id="A0AAV6WV65"/>
<dbReference type="InterPro" id="IPR001611">
    <property type="entry name" value="Leu-rich_rpt"/>
</dbReference>
<evidence type="ECO:0000256" key="9">
    <source>
        <dbReference type="ARBA" id="ARBA00023170"/>
    </source>
</evidence>
<evidence type="ECO:0000256" key="10">
    <source>
        <dbReference type="ARBA" id="ARBA00023180"/>
    </source>
</evidence>
<dbReference type="PANTHER" id="PTHR27000:SF54">
    <property type="entry name" value="OS07G0597200 PROTEIN"/>
    <property type="match status" value="1"/>
</dbReference>
<protein>
    <recommendedName>
        <fullName evidence="12">Leucine-rich repeat-containing N-terminal plant-type domain-containing protein</fullName>
    </recommendedName>
</protein>
<keyword evidence="8" id="KW-0472">Membrane</keyword>
<evidence type="ECO:0000259" key="12">
    <source>
        <dbReference type="Pfam" id="PF08263"/>
    </source>
</evidence>
<evidence type="ECO:0000313" key="13">
    <source>
        <dbReference type="EMBL" id="KAG8372157.1"/>
    </source>
</evidence>
<keyword evidence="10" id="KW-0325">Glycoprotein</keyword>
<comment type="subcellular location">
    <subcellularLocation>
        <location evidence="1">Cell membrane</location>
        <topology evidence="1">Single-pass membrane protein</topology>
    </subcellularLocation>
    <subcellularLocation>
        <location evidence="2">Membrane</location>
        <topology evidence="2">Single-pass type I membrane protein</topology>
    </subcellularLocation>
</comment>
<evidence type="ECO:0000256" key="11">
    <source>
        <dbReference type="SAM" id="SignalP"/>
    </source>
</evidence>
<feature type="chain" id="PRO_5043428695" description="Leucine-rich repeat-containing N-terminal plant-type domain-containing protein" evidence="11">
    <location>
        <begin position="24"/>
        <end position="553"/>
    </location>
</feature>
<dbReference type="InterPro" id="IPR013210">
    <property type="entry name" value="LRR_N_plant-typ"/>
</dbReference>
<dbReference type="SUPFAM" id="SSF52058">
    <property type="entry name" value="L domain-like"/>
    <property type="match status" value="1"/>
</dbReference>
<comment type="caution">
    <text evidence="13">The sequence shown here is derived from an EMBL/GenBank/DDBJ whole genome shotgun (WGS) entry which is preliminary data.</text>
</comment>
<keyword evidence="7" id="KW-1133">Transmembrane helix</keyword>
<dbReference type="Pfam" id="PF00560">
    <property type="entry name" value="LRR_1"/>
    <property type="match status" value="5"/>
</dbReference>